<gene>
    <name evidence="8" type="ORF">DEW08_22620</name>
</gene>
<dbReference type="PANTHER" id="PTHR34216:SF3">
    <property type="entry name" value="POLY-BETA-1,6-N-ACETYL-D-GLUCOSAMINE N-DEACETYLASE"/>
    <property type="match status" value="1"/>
</dbReference>
<evidence type="ECO:0000259" key="7">
    <source>
        <dbReference type="Pfam" id="PF01522"/>
    </source>
</evidence>
<evidence type="ECO:0000256" key="1">
    <source>
        <dbReference type="ARBA" id="ARBA00003236"/>
    </source>
</evidence>
<comment type="similarity">
    <text evidence="3">Belongs to the polysaccharide deacetylase family.</text>
</comment>
<dbReference type="Pfam" id="PF01522">
    <property type="entry name" value="Polysacc_deac_1"/>
    <property type="match status" value="1"/>
</dbReference>
<dbReference type="GO" id="GO:0005975">
    <property type="term" value="P:carbohydrate metabolic process"/>
    <property type="evidence" value="ECO:0007669"/>
    <property type="project" value="InterPro"/>
</dbReference>
<name>A0A2S2CWT3_9PROT</name>
<evidence type="ECO:0000313" key="9">
    <source>
        <dbReference type="Proteomes" id="UP000245629"/>
    </source>
</evidence>
<reference evidence="9" key="1">
    <citation type="submission" date="2018-05" db="EMBL/GenBank/DDBJ databases">
        <title>Azospirillum thermophila sp. nov., a novel isolated from hot spring.</title>
        <authorList>
            <person name="Zhao Z."/>
        </authorList>
    </citation>
    <scope>NUCLEOTIDE SEQUENCE [LARGE SCALE GENOMIC DNA]</scope>
    <source>
        <strain evidence="9">CFH 70021</strain>
        <plasmid evidence="9">unnamed1</plasmid>
    </source>
</reference>
<dbReference type="InterPro" id="IPR051398">
    <property type="entry name" value="Polysacch_Deacetylase"/>
</dbReference>
<accession>A0A2S2CWT3</accession>
<evidence type="ECO:0000313" key="8">
    <source>
        <dbReference type="EMBL" id="AWK88860.1"/>
    </source>
</evidence>
<dbReference type="CDD" id="cd10918">
    <property type="entry name" value="CE4_NodB_like_5s_6s"/>
    <property type="match status" value="1"/>
</dbReference>
<dbReference type="SUPFAM" id="SSF88713">
    <property type="entry name" value="Glycoside hydrolase/deacetylase"/>
    <property type="match status" value="1"/>
</dbReference>
<feature type="domain" description="NodB homology" evidence="7">
    <location>
        <begin position="75"/>
        <end position="238"/>
    </location>
</feature>
<evidence type="ECO:0000256" key="6">
    <source>
        <dbReference type="ARBA" id="ARBA00032976"/>
    </source>
</evidence>
<dbReference type="GO" id="GO:0005576">
    <property type="term" value="C:extracellular region"/>
    <property type="evidence" value="ECO:0007669"/>
    <property type="project" value="UniProtKB-SubCell"/>
</dbReference>
<dbReference type="Proteomes" id="UP000245629">
    <property type="component" value="Plasmid unnamed1"/>
</dbReference>
<evidence type="ECO:0000256" key="2">
    <source>
        <dbReference type="ARBA" id="ARBA00004613"/>
    </source>
</evidence>
<geneLocation type="plasmid" evidence="8 9">
    <name>unnamed1</name>
</geneLocation>
<organism evidence="8 9">
    <name type="scientific">Azospirillum thermophilum</name>
    <dbReference type="NCBI Taxonomy" id="2202148"/>
    <lineage>
        <taxon>Bacteria</taxon>
        <taxon>Pseudomonadati</taxon>
        <taxon>Pseudomonadota</taxon>
        <taxon>Alphaproteobacteria</taxon>
        <taxon>Rhodospirillales</taxon>
        <taxon>Azospirillaceae</taxon>
        <taxon>Azospirillum</taxon>
    </lineage>
</organism>
<dbReference type="GO" id="GO:0016810">
    <property type="term" value="F:hydrolase activity, acting on carbon-nitrogen (but not peptide) bonds"/>
    <property type="evidence" value="ECO:0007669"/>
    <property type="project" value="InterPro"/>
</dbReference>
<evidence type="ECO:0000256" key="5">
    <source>
        <dbReference type="ARBA" id="ARBA00022729"/>
    </source>
</evidence>
<comment type="function">
    <text evidence="1">Is involved in generating a small heat-stable compound (Nod), an acylated oligomer of N-acetylglucosamine, that stimulates mitosis in various plant protoplasts.</text>
</comment>
<dbReference type="RefSeq" id="WP_109331561.1">
    <property type="nucleotide sequence ID" value="NZ_CP029356.1"/>
</dbReference>
<protein>
    <recommendedName>
        <fullName evidence="4">Chitooligosaccharide deacetylase</fullName>
    </recommendedName>
    <alternativeName>
        <fullName evidence="6">Nodulation protein B</fullName>
    </alternativeName>
</protein>
<keyword evidence="5" id="KW-0732">Signal</keyword>
<dbReference type="AlphaFoldDB" id="A0A2S2CWT3"/>
<dbReference type="InterPro" id="IPR002509">
    <property type="entry name" value="NODB_dom"/>
</dbReference>
<dbReference type="EMBL" id="CP029356">
    <property type="protein sequence ID" value="AWK88860.1"/>
    <property type="molecule type" value="Genomic_DNA"/>
</dbReference>
<dbReference type="Gene3D" id="3.20.20.370">
    <property type="entry name" value="Glycoside hydrolase/deacetylase"/>
    <property type="match status" value="1"/>
</dbReference>
<evidence type="ECO:0000256" key="4">
    <source>
        <dbReference type="ARBA" id="ARBA00020071"/>
    </source>
</evidence>
<keyword evidence="8" id="KW-0614">Plasmid</keyword>
<sequence length="312" mass="35052">MKRAIAGLVRWTGFGALLRFACARRGVTIVVYHDPDPAVLRRHLAWYARHYRFTTLDAVAAAMESGRWDDLPPYPLVVTLDDGHRDNTRLAPLFREFDVRPTIYLCSRIVGTARPYWWKTAAADRIGPEPLKRVSDPERRRLLAEAGDDPDRDAAPDQRQAMSWDEVRRMADVADYGAHTRTHPILLQCDDRSCAEEIALCRSELEEQTGTPCRHFAFPNGDYGGREVEEIRRAGYRTARTIDPGWNHAGTDPLRLKAFPVSDDVDVAWLAVQLTGVPALLRRMKGLLSRGGRDGGTTAWDGAVPKAGRVRV</sequence>
<dbReference type="InterPro" id="IPR011330">
    <property type="entry name" value="Glyco_hydro/deAcase_b/a-brl"/>
</dbReference>
<dbReference type="KEGG" id="azz:DEW08_22620"/>
<dbReference type="PANTHER" id="PTHR34216">
    <property type="match status" value="1"/>
</dbReference>
<comment type="subcellular location">
    <subcellularLocation>
        <location evidence="2">Secreted</location>
    </subcellularLocation>
</comment>
<proteinExistence type="inferred from homology"/>
<evidence type="ECO:0000256" key="3">
    <source>
        <dbReference type="ARBA" id="ARBA00010973"/>
    </source>
</evidence>
<dbReference type="OrthoDB" id="9814639at2"/>
<keyword evidence="9" id="KW-1185">Reference proteome</keyword>